<accession>A0A822ZFB1</accession>
<keyword evidence="1" id="KW-0812">Transmembrane</keyword>
<protein>
    <submittedName>
        <fullName evidence="2">Uncharacterized protein</fullName>
    </submittedName>
</protein>
<proteinExistence type="predicted"/>
<organism evidence="2 3">
    <name type="scientific">Nelumbo nucifera</name>
    <name type="common">Sacred lotus</name>
    <dbReference type="NCBI Taxonomy" id="4432"/>
    <lineage>
        <taxon>Eukaryota</taxon>
        <taxon>Viridiplantae</taxon>
        <taxon>Streptophyta</taxon>
        <taxon>Embryophyta</taxon>
        <taxon>Tracheophyta</taxon>
        <taxon>Spermatophyta</taxon>
        <taxon>Magnoliopsida</taxon>
        <taxon>Proteales</taxon>
        <taxon>Nelumbonaceae</taxon>
        <taxon>Nelumbo</taxon>
    </lineage>
</organism>
<reference evidence="2 3" key="1">
    <citation type="journal article" date="2020" name="Mol. Biol. Evol.">
        <title>Distinct Expression and Methylation Patterns for Genes with Different Fates following a Single Whole-Genome Duplication in Flowering Plants.</title>
        <authorList>
            <person name="Shi T."/>
            <person name="Rahmani R.S."/>
            <person name="Gugger P.F."/>
            <person name="Wang M."/>
            <person name="Li H."/>
            <person name="Zhang Y."/>
            <person name="Li Z."/>
            <person name="Wang Q."/>
            <person name="Van de Peer Y."/>
            <person name="Marchal K."/>
            <person name="Chen J."/>
        </authorList>
    </citation>
    <scope>NUCLEOTIDE SEQUENCE [LARGE SCALE GENOMIC DNA]</scope>
    <source>
        <tissue evidence="2">Leaf</tissue>
    </source>
</reference>
<dbReference type="EMBL" id="DUZY01000006">
    <property type="protein sequence ID" value="DAD43567.1"/>
    <property type="molecule type" value="Genomic_DNA"/>
</dbReference>
<comment type="caution">
    <text evidence="2">The sequence shown here is derived from an EMBL/GenBank/DDBJ whole genome shotgun (WGS) entry which is preliminary data.</text>
</comment>
<feature type="transmembrane region" description="Helical" evidence="1">
    <location>
        <begin position="20"/>
        <end position="39"/>
    </location>
</feature>
<dbReference type="AlphaFoldDB" id="A0A822ZFB1"/>
<evidence type="ECO:0000256" key="1">
    <source>
        <dbReference type="SAM" id="Phobius"/>
    </source>
</evidence>
<keyword evidence="1" id="KW-0472">Membrane</keyword>
<evidence type="ECO:0000313" key="2">
    <source>
        <dbReference type="EMBL" id="DAD43567.1"/>
    </source>
</evidence>
<dbReference type="Proteomes" id="UP000607653">
    <property type="component" value="Unassembled WGS sequence"/>
</dbReference>
<keyword evidence="1" id="KW-1133">Transmembrane helix</keyword>
<evidence type="ECO:0000313" key="3">
    <source>
        <dbReference type="Proteomes" id="UP000607653"/>
    </source>
</evidence>
<gene>
    <name evidence="2" type="ORF">HUJ06_001797</name>
</gene>
<keyword evidence="3" id="KW-1185">Reference proteome</keyword>
<sequence>MRELNQVSIIPWASKFKINLLGYTAIGYFGVRPLAAAFLDCEK</sequence>
<name>A0A822ZFB1_NELNU</name>